<evidence type="ECO:0000256" key="1">
    <source>
        <dbReference type="SAM" id="Coils"/>
    </source>
</evidence>
<reference evidence="3" key="1">
    <citation type="submission" date="2018-05" db="EMBL/GenBank/DDBJ databases">
        <title>Azospirillum thermophila sp. nov., a novel isolated from hot spring.</title>
        <authorList>
            <person name="Zhao Z."/>
        </authorList>
    </citation>
    <scope>NUCLEOTIDE SEQUENCE [LARGE SCALE GENOMIC DNA]</scope>
    <source>
        <strain evidence="3">CFH 70021</strain>
    </source>
</reference>
<keyword evidence="1" id="KW-0175">Coiled coil</keyword>
<dbReference type="KEGG" id="azz:DEW08_04565"/>
<name>A0A2S2CLZ7_9PROT</name>
<evidence type="ECO:0000313" key="2">
    <source>
        <dbReference type="EMBL" id="AWK85535.1"/>
    </source>
</evidence>
<dbReference type="RefSeq" id="WP_109324841.1">
    <property type="nucleotide sequence ID" value="NZ_CP029352.1"/>
</dbReference>
<gene>
    <name evidence="2" type="ORF">DEW08_04565</name>
</gene>
<keyword evidence="3" id="KW-1185">Reference proteome</keyword>
<evidence type="ECO:0000313" key="3">
    <source>
        <dbReference type="Proteomes" id="UP000245629"/>
    </source>
</evidence>
<dbReference type="AlphaFoldDB" id="A0A2S2CLZ7"/>
<feature type="coiled-coil region" evidence="1">
    <location>
        <begin position="1"/>
        <end position="53"/>
    </location>
</feature>
<dbReference type="Proteomes" id="UP000245629">
    <property type="component" value="Chromosome 1"/>
</dbReference>
<accession>A0A2S2CLZ7</accession>
<proteinExistence type="predicted"/>
<organism evidence="2 3">
    <name type="scientific">Azospirillum thermophilum</name>
    <dbReference type="NCBI Taxonomy" id="2202148"/>
    <lineage>
        <taxon>Bacteria</taxon>
        <taxon>Pseudomonadati</taxon>
        <taxon>Pseudomonadota</taxon>
        <taxon>Alphaproteobacteria</taxon>
        <taxon>Rhodospirillales</taxon>
        <taxon>Azospirillaceae</taxon>
        <taxon>Azospirillum</taxon>
    </lineage>
</organism>
<protein>
    <submittedName>
        <fullName evidence="2">Uncharacterized protein</fullName>
    </submittedName>
</protein>
<dbReference type="EMBL" id="CP029352">
    <property type="protein sequence ID" value="AWK85535.1"/>
    <property type="molecule type" value="Genomic_DNA"/>
</dbReference>
<sequence>MDQLKAALQRLNKAVDRLEHAASAREERVSRREQELTQALETARADHARAQATADTVSQRLELAIHRLEQVLES</sequence>